<proteinExistence type="predicted"/>
<evidence type="ECO:0000313" key="1">
    <source>
        <dbReference type="EMBL" id="MBJ6370518.1"/>
    </source>
</evidence>
<dbReference type="Proteomes" id="UP000619079">
    <property type="component" value="Unassembled WGS sequence"/>
</dbReference>
<dbReference type="EMBL" id="JAELVR010000002">
    <property type="protein sequence ID" value="MBJ6370518.1"/>
    <property type="molecule type" value="Genomic_DNA"/>
</dbReference>
<dbReference type="RefSeq" id="WP_199023303.1">
    <property type="nucleotide sequence ID" value="NZ_JAELVR010000002.1"/>
</dbReference>
<name>A0A8J7IJE5_9RHOB</name>
<organism evidence="1 2">
    <name type="scientific">Sedimentitalea arenosa</name>
    <dbReference type="NCBI Taxonomy" id="2798803"/>
    <lineage>
        <taxon>Bacteria</taxon>
        <taxon>Pseudomonadati</taxon>
        <taxon>Pseudomonadota</taxon>
        <taxon>Alphaproteobacteria</taxon>
        <taxon>Rhodobacterales</taxon>
        <taxon>Paracoccaceae</taxon>
        <taxon>Sedimentitalea</taxon>
    </lineage>
</organism>
<gene>
    <name evidence="1" type="ORF">JF290_03165</name>
</gene>
<keyword evidence="2" id="KW-1185">Reference proteome</keyword>
<accession>A0A8J7IJE5</accession>
<protein>
    <submittedName>
        <fullName evidence="1">Uncharacterized protein</fullName>
    </submittedName>
</protein>
<dbReference type="AlphaFoldDB" id="A0A8J7IJE5"/>
<sequence>MQFIDQAPPYKIKSLSLDKAIRAGRARLAFGDGGGNAVLCFRPELKEATAFDHEINDRVDFNALPTDRKLDLMIEELLPRFFHIDKLALTGRDSWLGLFLIDGRVERRVLVDGDGVRAVQTSDRVPDFELETDIMTLMAILRSVIADFHTGKLDLDAPFAAPAIGVEERSAS</sequence>
<reference evidence="1" key="1">
    <citation type="submission" date="2020-12" db="EMBL/GenBank/DDBJ databases">
        <title>Sedimentitalea sp. nov., isolated from sand in Incheon.</title>
        <authorList>
            <person name="Kim W."/>
        </authorList>
    </citation>
    <scope>NUCLEOTIDE SEQUENCE</scope>
    <source>
        <strain evidence="1">CAU 1593</strain>
    </source>
</reference>
<comment type="caution">
    <text evidence="1">The sequence shown here is derived from an EMBL/GenBank/DDBJ whole genome shotgun (WGS) entry which is preliminary data.</text>
</comment>
<evidence type="ECO:0000313" key="2">
    <source>
        <dbReference type="Proteomes" id="UP000619079"/>
    </source>
</evidence>